<name>A0A2M9QC24_9BACI</name>
<dbReference type="InterPro" id="IPR002933">
    <property type="entry name" value="Peptidase_M20"/>
</dbReference>
<keyword evidence="7" id="KW-0170">Cobalt</keyword>
<evidence type="ECO:0000313" key="9">
    <source>
        <dbReference type="EMBL" id="PJO45619.1"/>
    </source>
</evidence>
<reference evidence="9 10" key="1">
    <citation type="submission" date="2017-11" db="EMBL/GenBank/DDBJ databases">
        <title>Bacterial isolate from king chilli rhizosphere.</title>
        <authorList>
            <person name="Takhelmayum P."/>
            <person name="Sarangthem I."/>
        </authorList>
    </citation>
    <scope>NUCLEOTIDE SEQUENCE [LARGE SCALE GENOMIC DNA]</scope>
    <source>
        <strain evidence="10">t26</strain>
    </source>
</reference>
<comment type="similarity">
    <text evidence="3">Belongs to the peptidase M20A family.</text>
</comment>
<evidence type="ECO:0000256" key="3">
    <source>
        <dbReference type="ARBA" id="ARBA00006247"/>
    </source>
</evidence>
<comment type="caution">
    <text evidence="9">The sequence shown here is derived from an EMBL/GenBank/DDBJ whole genome shotgun (WGS) entry which is preliminary data.</text>
</comment>
<keyword evidence="6" id="KW-0862">Zinc</keyword>
<keyword evidence="4" id="KW-0479">Metal-binding</keyword>
<comment type="cofactor">
    <cofactor evidence="2">
        <name>Zn(2+)</name>
        <dbReference type="ChEBI" id="CHEBI:29105"/>
    </cofactor>
</comment>
<dbReference type="GO" id="GO:0046872">
    <property type="term" value="F:metal ion binding"/>
    <property type="evidence" value="ECO:0007669"/>
    <property type="project" value="UniProtKB-KW"/>
</dbReference>
<protein>
    <recommendedName>
        <fullName evidence="8">Peptidase M20 dimerisation domain-containing protein</fullName>
    </recommendedName>
</protein>
<dbReference type="PANTHER" id="PTHR43808:SF25">
    <property type="entry name" value="PEPTIDASE M20 DIMERISATION DOMAIN-CONTAINING PROTEIN"/>
    <property type="match status" value="1"/>
</dbReference>
<accession>A0A2M9QC24</accession>
<evidence type="ECO:0000256" key="1">
    <source>
        <dbReference type="ARBA" id="ARBA00001941"/>
    </source>
</evidence>
<dbReference type="EMBL" id="PHQY01000001">
    <property type="protein sequence ID" value="PJO45619.1"/>
    <property type="molecule type" value="Genomic_DNA"/>
</dbReference>
<keyword evidence="5" id="KW-0378">Hydrolase</keyword>
<dbReference type="InterPro" id="IPR050072">
    <property type="entry name" value="Peptidase_M20A"/>
</dbReference>
<dbReference type="InterPro" id="IPR036264">
    <property type="entry name" value="Bact_exopeptidase_dim_dom"/>
</dbReference>
<dbReference type="Gene3D" id="3.40.630.10">
    <property type="entry name" value="Zn peptidases"/>
    <property type="match status" value="1"/>
</dbReference>
<dbReference type="SUPFAM" id="SSF55031">
    <property type="entry name" value="Bacterial exopeptidase dimerisation domain"/>
    <property type="match status" value="1"/>
</dbReference>
<evidence type="ECO:0000256" key="7">
    <source>
        <dbReference type="ARBA" id="ARBA00023285"/>
    </source>
</evidence>
<feature type="domain" description="Peptidase M20 dimerisation" evidence="8">
    <location>
        <begin position="209"/>
        <end position="319"/>
    </location>
</feature>
<gene>
    <name evidence="9" type="ORF">CWD94_00230</name>
</gene>
<dbReference type="PANTHER" id="PTHR43808">
    <property type="entry name" value="ACETYLORNITHINE DEACETYLASE"/>
    <property type="match status" value="1"/>
</dbReference>
<dbReference type="Pfam" id="PF07687">
    <property type="entry name" value="M20_dimer"/>
    <property type="match status" value="1"/>
</dbReference>
<dbReference type="NCBIfam" id="TIGR01910">
    <property type="entry name" value="DapE-ArgE"/>
    <property type="match status" value="1"/>
</dbReference>
<organism evidence="9 10">
    <name type="scientific">Lysinibacillus xylanilyticus</name>
    <dbReference type="NCBI Taxonomy" id="582475"/>
    <lineage>
        <taxon>Bacteria</taxon>
        <taxon>Bacillati</taxon>
        <taxon>Bacillota</taxon>
        <taxon>Bacilli</taxon>
        <taxon>Bacillales</taxon>
        <taxon>Bacillaceae</taxon>
        <taxon>Lysinibacillus</taxon>
    </lineage>
</organism>
<evidence type="ECO:0000313" key="10">
    <source>
        <dbReference type="Proteomes" id="UP000232101"/>
    </source>
</evidence>
<dbReference type="GO" id="GO:0016787">
    <property type="term" value="F:hydrolase activity"/>
    <property type="evidence" value="ECO:0007669"/>
    <property type="project" value="UniProtKB-KW"/>
</dbReference>
<dbReference type="SUPFAM" id="SSF53187">
    <property type="entry name" value="Zn-dependent exopeptidases"/>
    <property type="match status" value="1"/>
</dbReference>
<evidence type="ECO:0000256" key="5">
    <source>
        <dbReference type="ARBA" id="ARBA00022801"/>
    </source>
</evidence>
<comment type="cofactor">
    <cofactor evidence="1">
        <name>Co(2+)</name>
        <dbReference type="ChEBI" id="CHEBI:48828"/>
    </cofactor>
</comment>
<dbReference type="InterPro" id="IPR011650">
    <property type="entry name" value="Peptidase_M20_dimer"/>
</dbReference>
<evidence type="ECO:0000256" key="4">
    <source>
        <dbReference type="ARBA" id="ARBA00022723"/>
    </source>
</evidence>
<proteinExistence type="inferred from homology"/>
<evidence type="ECO:0000256" key="6">
    <source>
        <dbReference type="ARBA" id="ARBA00022833"/>
    </source>
</evidence>
<dbReference type="AlphaFoldDB" id="A0A2M9QC24"/>
<evidence type="ECO:0000256" key="2">
    <source>
        <dbReference type="ARBA" id="ARBA00001947"/>
    </source>
</evidence>
<dbReference type="InterPro" id="IPR010182">
    <property type="entry name" value="ArgE/DapE"/>
</dbReference>
<dbReference type="Proteomes" id="UP000232101">
    <property type="component" value="Unassembled WGS sequence"/>
</dbReference>
<dbReference type="Pfam" id="PF01546">
    <property type="entry name" value="Peptidase_M20"/>
    <property type="match status" value="1"/>
</dbReference>
<evidence type="ECO:0000259" key="8">
    <source>
        <dbReference type="Pfam" id="PF07687"/>
    </source>
</evidence>
<sequence>MTQEVNKGVIALKEKIRLYIEENKEELFKTIQDVVRIKSVVGNEQEMQLYMKKKYEELNLILHEIEPKYEKVSAHEAFIDSGIPFKDRKNIIGIHKGVSNGKSLTIHGHVDVVSPEPYSNWTMDPWSGDIIGNKLYGRGSADMKAGLISNWFALKTLIDLGYPIAGDVQLHSVIEEEAGGGGGALACLEEGFVTDGYISTEPHNLNMTISHGGIMYFRVYVKGRTAHAGLAHEGVNAISKMMKILSALEELSEWRAKNVKFDLFEKGSGQSVHLNLGVLKAGDWVSTVPGEAILEGRIGFIPGETREEIKQLVQDTIMKSVLGDEWMDKNPPVIEWFGWSTEPWYQDPEKPFVKLFMENAEDVMGHKVIMVGRAGGNDARFTQYYGNQGLCFGPIGENMHGPDECVHLDSVVEVANVLANYIIKWSES</sequence>
<dbReference type="Gene3D" id="3.30.70.360">
    <property type="match status" value="1"/>
</dbReference>